<dbReference type="GO" id="GO:0005886">
    <property type="term" value="C:plasma membrane"/>
    <property type="evidence" value="ECO:0007669"/>
    <property type="project" value="UniProtKB-SubCell"/>
</dbReference>
<evidence type="ECO:0000313" key="7">
    <source>
        <dbReference type="EMBL" id="OIQ71225.1"/>
    </source>
</evidence>
<dbReference type="InterPro" id="IPR001123">
    <property type="entry name" value="LeuE-type"/>
</dbReference>
<comment type="subcellular location">
    <subcellularLocation>
        <location evidence="1">Cell membrane</location>
        <topology evidence="1">Multi-pass membrane protein</topology>
    </subcellularLocation>
</comment>
<dbReference type="PANTHER" id="PTHR30086">
    <property type="entry name" value="ARGININE EXPORTER PROTEIN ARGO"/>
    <property type="match status" value="1"/>
</dbReference>
<reference evidence="7" key="1">
    <citation type="submission" date="2016-10" db="EMBL/GenBank/DDBJ databases">
        <title>Sequence of Gallionella enrichment culture.</title>
        <authorList>
            <person name="Poehlein A."/>
            <person name="Muehling M."/>
            <person name="Daniel R."/>
        </authorList>
    </citation>
    <scope>NUCLEOTIDE SEQUENCE</scope>
</reference>
<keyword evidence="4 6" id="KW-1133">Transmembrane helix</keyword>
<dbReference type="Pfam" id="PF01810">
    <property type="entry name" value="LysE"/>
    <property type="match status" value="1"/>
</dbReference>
<feature type="transmembrane region" description="Helical" evidence="6">
    <location>
        <begin position="6"/>
        <end position="29"/>
    </location>
</feature>
<dbReference type="GO" id="GO:0015171">
    <property type="term" value="F:amino acid transmembrane transporter activity"/>
    <property type="evidence" value="ECO:0007669"/>
    <property type="project" value="TreeGrafter"/>
</dbReference>
<feature type="transmembrane region" description="Helical" evidence="6">
    <location>
        <begin position="176"/>
        <end position="195"/>
    </location>
</feature>
<dbReference type="GO" id="GO:0033228">
    <property type="term" value="P:cysteine export across plasma membrane"/>
    <property type="evidence" value="ECO:0007669"/>
    <property type="project" value="TreeGrafter"/>
</dbReference>
<feature type="transmembrane region" description="Helical" evidence="6">
    <location>
        <begin position="136"/>
        <end position="164"/>
    </location>
</feature>
<dbReference type="PANTHER" id="PTHR30086:SF20">
    <property type="entry name" value="ARGININE EXPORTER PROTEIN ARGO-RELATED"/>
    <property type="match status" value="1"/>
</dbReference>
<keyword evidence="2" id="KW-1003">Cell membrane</keyword>
<evidence type="ECO:0000256" key="2">
    <source>
        <dbReference type="ARBA" id="ARBA00022475"/>
    </source>
</evidence>
<protein>
    <submittedName>
        <fullName evidence="7">Cysteine/O-acetylserine efflux protein</fullName>
    </submittedName>
</protein>
<accession>A0A1J5PHZ7</accession>
<keyword evidence="3 6" id="KW-0812">Transmembrane</keyword>
<evidence type="ECO:0000256" key="4">
    <source>
        <dbReference type="ARBA" id="ARBA00022989"/>
    </source>
</evidence>
<feature type="transmembrane region" description="Helical" evidence="6">
    <location>
        <begin position="69"/>
        <end position="89"/>
    </location>
</feature>
<dbReference type="AlphaFoldDB" id="A0A1J5PHZ7"/>
<sequence>MLDWLALGAYVLVMSITPGPNNVMVLASGARFGLRRTLPHLTGIALGFAAQNVVVSTGLGVALDRFQPAHAWLRWIGIGYMFYLAFKLLRAGAVGSTHAARPLSIFEAAVFQAVNPKAWVAALTVASVFMPKSGSLPLAAASMALVLVAVNFPCTSIWAVCGSALSSWLDHPRRRFIFNVTMALLMALTGLSMLLGG</sequence>
<evidence type="ECO:0000256" key="3">
    <source>
        <dbReference type="ARBA" id="ARBA00022692"/>
    </source>
</evidence>
<name>A0A1J5PHZ7_9ZZZZ</name>
<proteinExistence type="predicted"/>
<evidence type="ECO:0000256" key="6">
    <source>
        <dbReference type="SAM" id="Phobius"/>
    </source>
</evidence>
<feature type="transmembrane region" description="Helical" evidence="6">
    <location>
        <begin position="41"/>
        <end position="63"/>
    </location>
</feature>
<organism evidence="7">
    <name type="scientific">mine drainage metagenome</name>
    <dbReference type="NCBI Taxonomy" id="410659"/>
    <lineage>
        <taxon>unclassified sequences</taxon>
        <taxon>metagenomes</taxon>
        <taxon>ecological metagenomes</taxon>
    </lineage>
</organism>
<evidence type="ECO:0000256" key="5">
    <source>
        <dbReference type="ARBA" id="ARBA00023136"/>
    </source>
</evidence>
<dbReference type="EMBL" id="MLJW01003826">
    <property type="protein sequence ID" value="OIQ71225.1"/>
    <property type="molecule type" value="Genomic_DNA"/>
</dbReference>
<evidence type="ECO:0000256" key="1">
    <source>
        <dbReference type="ARBA" id="ARBA00004651"/>
    </source>
</evidence>
<comment type="caution">
    <text evidence="7">The sequence shown here is derived from an EMBL/GenBank/DDBJ whole genome shotgun (WGS) entry which is preliminary data.</text>
</comment>
<gene>
    <name evidence="7" type="primary">eamB_2</name>
    <name evidence="7" type="ORF">GALL_471610</name>
</gene>
<keyword evidence="5 6" id="KW-0472">Membrane</keyword>